<evidence type="ECO:0000256" key="6">
    <source>
        <dbReference type="PIRNR" id="PIRNR001123"/>
    </source>
</evidence>
<evidence type="ECO:0000256" key="2">
    <source>
        <dbReference type="ARBA" id="ARBA00022438"/>
    </source>
</evidence>
<feature type="active site" description="Proton acceptor" evidence="7">
    <location>
        <position position="210"/>
    </location>
</feature>
<evidence type="ECO:0000256" key="7">
    <source>
        <dbReference type="PIRSR" id="PIRSR001123-1"/>
    </source>
</evidence>
<name>A0A0F0CM03_9BACT</name>
<dbReference type="GO" id="GO:0046872">
    <property type="term" value="F:metal ion binding"/>
    <property type="evidence" value="ECO:0007669"/>
    <property type="project" value="UniProtKB-UniRule"/>
</dbReference>
<dbReference type="Proteomes" id="UP000033428">
    <property type="component" value="Unassembled WGS sequence"/>
</dbReference>
<feature type="binding site" evidence="8">
    <location>
        <position position="65"/>
    </location>
    <ligand>
        <name>Zn(2+)</name>
        <dbReference type="ChEBI" id="CHEBI:29105"/>
        <label>1</label>
    </ligand>
</feature>
<dbReference type="InterPro" id="IPR008007">
    <property type="entry name" value="Peptidase_M42"/>
</dbReference>
<evidence type="ECO:0000256" key="1">
    <source>
        <dbReference type="ARBA" id="ARBA00006272"/>
    </source>
</evidence>
<comment type="cofactor">
    <cofactor evidence="8">
        <name>a divalent metal cation</name>
        <dbReference type="ChEBI" id="CHEBI:60240"/>
    </cofactor>
    <text evidence="8">Binds 2 divalent metal cations per subunit.</text>
</comment>
<comment type="similarity">
    <text evidence="1 6">Belongs to the peptidase M42 family.</text>
</comment>
<feature type="binding site" evidence="8">
    <location>
        <position position="211"/>
    </location>
    <ligand>
        <name>Zn(2+)</name>
        <dbReference type="ChEBI" id="CHEBI:29105"/>
        <label>2</label>
    </ligand>
</feature>
<protein>
    <submittedName>
        <fullName evidence="9">Peptidase M42 family protein</fullName>
    </submittedName>
</protein>
<keyword evidence="4 8" id="KW-0479">Metal-binding</keyword>
<accession>A0A0F0CM03</accession>
<dbReference type="GO" id="GO:0004177">
    <property type="term" value="F:aminopeptidase activity"/>
    <property type="evidence" value="ECO:0007669"/>
    <property type="project" value="UniProtKB-UniRule"/>
</dbReference>
<sequence length="355" mass="38415">MKPESISFLKNLINSASPSGFEQDAVKVWTKRAKEFCDEVKNDVHGNSIGIINKEGDPRVMLAGHIDEIGYMVKYIDKEGYIYFSTIGGIDPHIMPGKRVIIDGKKGPVLGIIGRKPIHLIVDASERSRVAKVEEMWIDIGAKDEKEALERVSIGDAAVVNVGFEELNGTKVIGRGFDDRIGAFVVNEVLSSLKGKKINAGVYGTATVQEEIGLRGAQTSAYSIKPDIGVAIDVTFASDTPGVDKRMVGDVKLGAGPVISRGPNINSKVFELLVQTAKKNKIPYQIEGASRGTGTDANIIQLTRGGVATALVSIPNRYMHTPVEMIDLKDVENAVKLISAFVSALDKKMDFTLFN</sequence>
<dbReference type="AlphaFoldDB" id="A0A0F0CM03"/>
<evidence type="ECO:0000256" key="8">
    <source>
        <dbReference type="PIRSR" id="PIRSR001123-2"/>
    </source>
</evidence>
<evidence type="ECO:0000256" key="4">
    <source>
        <dbReference type="ARBA" id="ARBA00022723"/>
    </source>
</evidence>
<evidence type="ECO:0000313" key="9">
    <source>
        <dbReference type="EMBL" id="KJJ84262.1"/>
    </source>
</evidence>
<dbReference type="InterPro" id="IPR023367">
    <property type="entry name" value="Peptidase_M42_dom2"/>
</dbReference>
<feature type="binding site" evidence="8">
    <location>
        <position position="233"/>
    </location>
    <ligand>
        <name>Zn(2+)</name>
        <dbReference type="ChEBI" id="CHEBI:29105"/>
        <label>1</label>
    </ligand>
</feature>
<dbReference type="PANTHER" id="PTHR32481">
    <property type="entry name" value="AMINOPEPTIDASE"/>
    <property type="match status" value="1"/>
</dbReference>
<feature type="binding site" evidence="8">
    <location>
        <position position="178"/>
    </location>
    <ligand>
        <name>Zn(2+)</name>
        <dbReference type="ChEBI" id="CHEBI:29105"/>
        <label>1</label>
    </ligand>
</feature>
<reference evidence="9 10" key="1">
    <citation type="submission" date="2015-02" db="EMBL/GenBank/DDBJ databases">
        <title>Single-cell genomics of uncultivated deep-branching MTB reveals a conserved set of magnetosome genes.</title>
        <authorList>
            <person name="Kolinko S."/>
            <person name="Richter M."/>
            <person name="Glockner F.O."/>
            <person name="Brachmann A."/>
            <person name="Schuler D."/>
        </authorList>
    </citation>
    <scope>NUCLEOTIDE SEQUENCE [LARGE SCALE GENOMIC DNA]</scope>
    <source>
        <strain evidence="9">SKK-01</strain>
    </source>
</reference>
<dbReference type="PANTHER" id="PTHR32481:SF20">
    <property type="entry name" value="AMINOPEPTIDASE YSDC"/>
    <property type="match status" value="1"/>
</dbReference>
<dbReference type="InterPro" id="IPR051464">
    <property type="entry name" value="Peptidase_M42_aminopept"/>
</dbReference>
<dbReference type="Pfam" id="PF05343">
    <property type="entry name" value="Peptidase_M42"/>
    <property type="match status" value="1"/>
</dbReference>
<gene>
    <name evidence="9" type="ORF">OMAG_001871</name>
</gene>
<keyword evidence="2" id="KW-0031">Aminopeptidase</keyword>
<proteinExistence type="inferred from homology"/>
<evidence type="ECO:0000256" key="5">
    <source>
        <dbReference type="ARBA" id="ARBA00022801"/>
    </source>
</evidence>
<dbReference type="Gene3D" id="2.40.30.40">
    <property type="entry name" value="Peptidase M42, domain 2"/>
    <property type="match status" value="1"/>
</dbReference>
<dbReference type="CDD" id="cd05656">
    <property type="entry name" value="M42_Frv"/>
    <property type="match status" value="1"/>
</dbReference>
<keyword evidence="3" id="KW-0645">Protease</keyword>
<feature type="binding site" evidence="8">
    <location>
        <position position="320"/>
    </location>
    <ligand>
        <name>Zn(2+)</name>
        <dbReference type="ChEBI" id="CHEBI:29105"/>
        <label>2</label>
    </ligand>
</feature>
<organism evidence="9 10">
    <name type="scientific">Candidatus Omnitrophus magneticus</name>
    <dbReference type="NCBI Taxonomy" id="1609969"/>
    <lineage>
        <taxon>Bacteria</taxon>
        <taxon>Pseudomonadati</taxon>
        <taxon>Candidatus Omnitrophota</taxon>
        <taxon>Candidatus Omnitrophus</taxon>
    </lineage>
</organism>
<dbReference type="PIRSF" id="PIRSF001123">
    <property type="entry name" value="PepA_GA"/>
    <property type="match status" value="1"/>
</dbReference>
<comment type="caution">
    <text evidence="9">The sequence shown here is derived from an EMBL/GenBank/DDBJ whole genome shotgun (WGS) entry which is preliminary data.</text>
</comment>
<feature type="binding site" evidence="8">
    <location>
        <position position="178"/>
    </location>
    <ligand>
        <name>Zn(2+)</name>
        <dbReference type="ChEBI" id="CHEBI:29105"/>
        <label>2</label>
    </ligand>
</feature>
<dbReference type="SUPFAM" id="SSF101821">
    <property type="entry name" value="Aminopeptidase/glucanase lid domain"/>
    <property type="match status" value="1"/>
</dbReference>
<keyword evidence="10" id="KW-1185">Reference proteome</keyword>
<dbReference type="SUPFAM" id="SSF53187">
    <property type="entry name" value="Zn-dependent exopeptidases"/>
    <property type="match status" value="1"/>
</dbReference>
<keyword evidence="5" id="KW-0378">Hydrolase</keyword>
<dbReference type="GO" id="GO:0006508">
    <property type="term" value="P:proteolysis"/>
    <property type="evidence" value="ECO:0007669"/>
    <property type="project" value="UniProtKB-KW"/>
</dbReference>
<evidence type="ECO:0000256" key="3">
    <source>
        <dbReference type="ARBA" id="ARBA00022670"/>
    </source>
</evidence>
<evidence type="ECO:0000313" key="10">
    <source>
        <dbReference type="Proteomes" id="UP000033428"/>
    </source>
</evidence>
<dbReference type="Gene3D" id="3.40.630.10">
    <property type="entry name" value="Zn peptidases"/>
    <property type="match status" value="1"/>
</dbReference>
<dbReference type="EMBL" id="JYNY01000376">
    <property type="protein sequence ID" value="KJJ84262.1"/>
    <property type="molecule type" value="Genomic_DNA"/>
</dbReference>